<feature type="region of interest" description="Disordered" evidence="1">
    <location>
        <begin position="142"/>
        <end position="203"/>
    </location>
</feature>
<feature type="compositionally biased region" description="Polar residues" evidence="1">
    <location>
        <begin position="163"/>
        <end position="182"/>
    </location>
</feature>
<sequence length="203" mass="22853">MAETKMFFRSGFGYAGFSDLEDIWDDLLVSRLKYNTLDDFQEVFQTTSRRSSGLPGSRLTESSPISLPFITDLSVLISFSDLEDFWDDLPVSRLKYNALDDFQEVFQTTSRKSSSISSGVQACLYRGMIYNNFVCETSPLKDRPLSSGWARTDPKFQHRQDNTKPQVLNSAQQTQPNSSSKSVKGKGQHHHLLGLTPSSSCKV</sequence>
<comment type="caution">
    <text evidence="2">The sequence shown here is derived from an EMBL/GenBank/DDBJ whole genome shotgun (WGS) entry which is preliminary data.</text>
</comment>
<dbReference type="EMBL" id="QGKV02000832">
    <property type="protein sequence ID" value="KAF3550781.1"/>
    <property type="molecule type" value="Genomic_DNA"/>
</dbReference>
<accession>A0ABQ7CGG3</accession>
<proteinExistence type="predicted"/>
<dbReference type="Proteomes" id="UP000266723">
    <property type="component" value="Unassembled WGS sequence"/>
</dbReference>
<organism evidence="2 3">
    <name type="scientific">Brassica cretica</name>
    <name type="common">Mustard</name>
    <dbReference type="NCBI Taxonomy" id="69181"/>
    <lineage>
        <taxon>Eukaryota</taxon>
        <taxon>Viridiplantae</taxon>
        <taxon>Streptophyta</taxon>
        <taxon>Embryophyta</taxon>
        <taxon>Tracheophyta</taxon>
        <taxon>Spermatophyta</taxon>
        <taxon>Magnoliopsida</taxon>
        <taxon>eudicotyledons</taxon>
        <taxon>Gunneridae</taxon>
        <taxon>Pentapetalae</taxon>
        <taxon>rosids</taxon>
        <taxon>malvids</taxon>
        <taxon>Brassicales</taxon>
        <taxon>Brassicaceae</taxon>
        <taxon>Brassiceae</taxon>
        <taxon>Brassica</taxon>
    </lineage>
</organism>
<feature type="compositionally biased region" description="Basic and acidic residues" evidence="1">
    <location>
        <begin position="152"/>
        <end position="162"/>
    </location>
</feature>
<evidence type="ECO:0000313" key="2">
    <source>
        <dbReference type="EMBL" id="KAF3550781.1"/>
    </source>
</evidence>
<name>A0ABQ7CGG3_BRACR</name>
<evidence type="ECO:0000256" key="1">
    <source>
        <dbReference type="SAM" id="MobiDB-lite"/>
    </source>
</evidence>
<protein>
    <submittedName>
        <fullName evidence="2">Uncharacterized protein</fullName>
    </submittedName>
</protein>
<feature type="compositionally biased region" description="Basic residues" evidence="1">
    <location>
        <begin position="183"/>
        <end position="192"/>
    </location>
</feature>
<gene>
    <name evidence="2" type="ORF">DY000_02005116</name>
</gene>
<evidence type="ECO:0000313" key="3">
    <source>
        <dbReference type="Proteomes" id="UP000266723"/>
    </source>
</evidence>
<keyword evidence="3" id="KW-1185">Reference proteome</keyword>
<reference evidence="2 3" key="1">
    <citation type="journal article" date="2020" name="BMC Genomics">
        <title>Intraspecific diversification of the crop wild relative Brassica cretica Lam. using demographic model selection.</title>
        <authorList>
            <person name="Kioukis A."/>
            <person name="Michalopoulou V.A."/>
            <person name="Briers L."/>
            <person name="Pirintsos S."/>
            <person name="Studholme D.J."/>
            <person name="Pavlidis P."/>
            <person name="Sarris P.F."/>
        </authorList>
    </citation>
    <scope>NUCLEOTIDE SEQUENCE [LARGE SCALE GENOMIC DNA]</scope>
    <source>
        <strain evidence="3">cv. PFS-1207/04</strain>
    </source>
</reference>